<proteinExistence type="predicted"/>
<dbReference type="STRING" id="407821.A0A087UEP4"/>
<feature type="domain" description="Transcription factor IIIC subunit Tfc1/Sfc1 triple barrel" evidence="6">
    <location>
        <begin position="11"/>
        <end position="115"/>
    </location>
</feature>
<dbReference type="EMBL" id="KK119489">
    <property type="protein sequence ID" value="KFM75833.1"/>
    <property type="molecule type" value="Genomic_DNA"/>
</dbReference>
<name>A0A087UEP4_STEMI</name>
<evidence type="ECO:0000256" key="4">
    <source>
        <dbReference type="ARBA" id="ARBA00023242"/>
    </source>
</evidence>
<dbReference type="PANTHER" id="PTHR13230">
    <property type="entry name" value="GENERAL TRANSCRIPTION FACTOR IIIC, POLYPEPTIDE 5"/>
    <property type="match status" value="1"/>
</dbReference>
<dbReference type="GO" id="GO:0001003">
    <property type="term" value="F:RNA polymerase III type 2 promoter sequence-specific DNA binding"/>
    <property type="evidence" value="ECO:0007669"/>
    <property type="project" value="TreeGrafter"/>
</dbReference>
<dbReference type="Gene3D" id="3.30.200.160">
    <property type="entry name" value="TFIIIC, subcomplex tauA, subunit Sfc1, barrel domain"/>
    <property type="match status" value="1"/>
</dbReference>
<protein>
    <submittedName>
        <fullName evidence="7">General transcription factor 3C polypeptide 5</fullName>
    </submittedName>
</protein>
<reference evidence="7 8" key="1">
    <citation type="submission" date="2013-11" db="EMBL/GenBank/DDBJ databases">
        <title>Genome sequencing of Stegodyphus mimosarum.</title>
        <authorList>
            <person name="Bechsgaard J."/>
        </authorList>
    </citation>
    <scope>NUCLEOTIDE SEQUENCE [LARGE SCALE GENOMIC DNA]</scope>
</reference>
<feature type="domain" description="Transcription factor IIIC subunit 5 HTH" evidence="5">
    <location>
        <begin position="152"/>
        <end position="305"/>
    </location>
</feature>
<dbReference type="InterPro" id="IPR040454">
    <property type="entry name" value="TF_IIIC_Tfc1/Sfc1"/>
</dbReference>
<dbReference type="GO" id="GO:0000127">
    <property type="term" value="C:transcription factor TFIIIC complex"/>
    <property type="evidence" value="ECO:0007669"/>
    <property type="project" value="InterPro"/>
</dbReference>
<dbReference type="OrthoDB" id="5598268at2759"/>
<sequence>MDVKYNKKQLIAVDYPGTVLNVENMEKTLGGKKEMVSVFKSPPKRLDLKFRPNDPYCKSAHGDLFNTTNILMKVVKRTRKKPKNGISNPDVQFNIEFLGVASSTYQFKSLADFQVLPVTFDKNKQAFKSLIPDIVPTELHPASWLEQEVDFFIPPLLYSRFDFPQNGYIDIQAKTPRHPETKVELPPNIIGRSRKRRAGYAVFTTFESADPCDEPQPEALEQLQIYPLELEVQKRLQVLFNNERPIWTRNALLSLLKCDRGRLKHALPCTAYYFTNGPWRALWVKFGYNPRKDPASKIYQIMDLRISPNVPIDDSKSKRKPAYYALPNKSNQNQQRVATINTNYLMPASKDDEMMDDNKSKSYTYEYFPGKLPTLRQCFFQLCDIHLESVQKLVHQNDGREETCHEKDGWCELGVLEKCRELIIADIQKTAKNLKETG</sequence>
<dbReference type="Proteomes" id="UP000054359">
    <property type="component" value="Unassembled WGS sequence"/>
</dbReference>
<evidence type="ECO:0000313" key="8">
    <source>
        <dbReference type="Proteomes" id="UP000054359"/>
    </source>
</evidence>
<dbReference type="AlphaFoldDB" id="A0A087UEP4"/>
<gene>
    <name evidence="7" type="ORF">X975_19908</name>
</gene>
<dbReference type="GO" id="GO:0006384">
    <property type="term" value="P:transcription initiation at RNA polymerase III promoter"/>
    <property type="evidence" value="ECO:0007669"/>
    <property type="project" value="InterPro"/>
</dbReference>
<evidence type="ECO:0000256" key="2">
    <source>
        <dbReference type="ARBA" id="ARBA00023125"/>
    </source>
</evidence>
<evidence type="ECO:0000313" key="7">
    <source>
        <dbReference type="EMBL" id="KFM75833.1"/>
    </source>
</evidence>
<comment type="subcellular location">
    <subcellularLocation>
        <location evidence="1">Nucleus</location>
    </subcellularLocation>
</comment>
<dbReference type="GO" id="GO:0005634">
    <property type="term" value="C:nucleus"/>
    <property type="evidence" value="ECO:0007669"/>
    <property type="project" value="UniProtKB-SubCell"/>
</dbReference>
<dbReference type="OMA" id="PPEYFVR"/>
<dbReference type="GO" id="GO:0001002">
    <property type="term" value="F:RNA polymerase III type 1 promoter sequence-specific DNA binding"/>
    <property type="evidence" value="ECO:0007669"/>
    <property type="project" value="TreeGrafter"/>
</dbReference>
<keyword evidence="4" id="KW-0539">Nucleus</keyword>
<dbReference type="Pfam" id="PF17682">
    <property type="entry name" value="Tau95_N"/>
    <property type="match status" value="1"/>
</dbReference>
<evidence type="ECO:0000259" key="5">
    <source>
        <dbReference type="Pfam" id="PF09734"/>
    </source>
</evidence>
<accession>A0A087UEP4</accession>
<keyword evidence="3" id="KW-0804">Transcription</keyword>
<feature type="non-terminal residue" evidence="7">
    <location>
        <position position="438"/>
    </location>
</feature>
<dbReference type="InterPro" id="IPR041499">
    <property type="entry name" value="Tfc1/Sfc1_N"/>
</dbReference>
<evidence type="ECO:0000256" key="1">
    <source>
        <dbReference type="ARBA" id="ARBA00004123"/>
    </source>
</evidence>
<dbReference type="InterPro" id="IPR019136">
    <property type="entry name" value="TF_IIIC_su-5_HTH"/>
</dbReference>
<keyword evidence="2" id="KW-0238">DNA-binding</keyword>
<dbReference type="InterPro" id="IPR042536">
    <property type="entry name" value="TFIIIC_tauA_Sfc1"/>
</dbReference>
<dbReference type="Pfam" id="PF09734">
    <property type="entry name" value="Tau95"/>
    <property type="match status" value="1"/>
</dbReference>
<keyword evidence="8" id="KW-1185">Reference proteome</keyword>
<dbReference type="PANTHER" id="PTHR13230:SF5">
    <property type="entry name" value="GENERAL TRANSCRIPTION FACTOR 3C POLYPEPTIDE 5"/>
    <property type="match status" value="1"/>
</dbReference>
<evidence type="ECO:0000259" key="6">
    <source>
        <dbReference type="Pfam" id="PF17682"/>
    </source>
</evidence>
<organism evidence="7 8">
    <name type="scientific">Stegodyphus mimosarum</name>
    <name type="common">African social velvet spider</name>
    <dbReference type="NCBI Taxonomy" id="407821"/>
    <lineage>
        <taxon>Eukaryota</taxon>
        <taxon>Metazoa</taxon>
        <taxon>Ecdysozoa</taxon>
        <taxon>Arthropoda</taxon>
        <taxon>Chelicerata</taxon>
        <taxon>Arachnida</taxon>
        <taxon>Araneae</taxon>
        <taxon>Araneomorphae</taxon>
        <taxon>Entelegynae</taxon>
        <taxon>Eresoidea</taxon>
        <taxon>Eresidae</taxon>
        <taxon>Stegodyphus</taxon>
    </lineage>
</organism>
<evidence type="ECO:0000256" key="3">
    <source>
        <dbReference type="ARBA" id="ARBA00023163"/>
    </source>
</evidence>